<dbReference type="Pfam" id="PF06674">
    <property type="entry name" value="DUF1176"/>
    <property type="match status" value="1"/>
</dbReference>
<accession>A0A6N8TFL5</accession>
<sequence>MIRLAAFAACLALLPASAVAEELGTLRTFEDWTAGCDNGRACTAISLLPEDGASLWFLRLDRAADAAAPVQLTLMPQSETYPRVGTLRLRAAGVDVATLKFGEGIRKEDDGLVIADNRAVAAVLAAMRSAGKLEVISDQQPGGAEVVAGVSLVGAKAAFLWIDERQRRIDTVTAIVGRGGKPASAVPAPPALPVAIAERTTDGGPPPEALAEAIRGEMIRQSAGYCDEDRGGADPDSANMVRLGPGLVLGSVRCFSGAYNFGRAYFLFEEGAASNVRPALFPRPVEQKVEEDKETTPDNVLWNADFAPNSTEISHFAKGRGMADCGETGVWHWDGHGFQAVSMTEMNSCRGIMAGYWPNTYSTRP</sequence>
<comment type="caution">
    <text evidence="2">The sequence shown here is derived from an EMBL/GenBank/DDBJ whole genome shotgun (WGS) entry which is preliminary data.</text>
</comment>
<evidence type="ECO:0000313" key="3">
    <source>
        <dbReference type="Proteomes" id="UP000440304"/>
    </source>
</evidence>
<reference evidence="2 3" key="1">
    <citation type="submission" date="2019-12" db="EMBL/GenBank/DDBJ databases">
        <title>Shinella granuli gen. nov., sp. nov., and proposal of the reclassification of Zoogloea ramigera ATCC 19623 as Shinella zoogloeoides sp. nov.</title>
        <authorList>
            <person name="Gao J."/>
        </authorList>
    </citation>
    <scope>NUCLEOTIDE SEQUENCE [LARGE SCALE GENOMIC DNA]</scope>
    <source>
        <strain evidence="2 3">DSM 287</strain>
    </source>
</reference>
<dbReference type="EMBL" id="WUML01000016">
    <property type="protein sequence ID" value="MXO02042.1"/>
    <property type="molecule type" value="Genomic_DNA"/>
</dbReference>
<dbReference type="Proteomes" id="UP000440304">
    <property type="component" value="Unassembled WGS sequence"/>
</dbReference>
<gene>
    <name evidence="2" type="ORF">GR156_17105</name>
</gene>
<dbReference type="AlphaFoldDB" id="A0A6N8TFL5"/>
<evidence type="ECO:0000313" key="2">
    <source>
        <dbReference type="EMBL" id="MXO02042.1"/>
    </source>
</evidence>
<protein>
    <submittedName>
        <fullName evidence="2">DUF1176 domain-containing protein</fullName>
    </submittedName>
</protein>
<proteinExistence type="predicted"/>
<feature type="signal peptide" evidence="1">
    <location>
        <begin position="1"/>
        <end position="20"/>
    </location>
</feature>
<name>A0A6N8TFL5_SHIZO</name>
<dbReference type="InterPro" id="IPR009560">
    <property type="entry name" value="DUF1176"/>
</dbReference>
<keyword evidence="1" id="KW-0732">Signal</keyword>
<dbReference type="RefSeq" id="WP_160787341.1">
    <property type="nucleotide sequence ID" value="NZ_CP086610.1"/>
</dbReference>
<dbReference type="OrthoDB" id="330924at2"/>
<feature type="chain" id="PRO_5026751065" evidence="1">
    <location>
        <begin position="21"/>
        <end position="365"/>
    </location>
</feature>
<organism evidence="2 3">
    <name type="scientific">Shinella zoogloeoides</name>
    <name type="common">Crabtreella saccharophila</name>
    <dbReference type="NCBI Taxonomy" id="352475"/>
    <lineage>
        <taxon>Bacteria</taxon>
        <taxon>Pseudomonadati</taxon>
        <taxon>Pseudomonadota</taxon>
        <taxon>Alphaproteobacteria</taxon>
        <taxon>Hyphomicrobiales</taxon>
        <taxon>Rhizobiaceae</taxon>
        <taxon>Shinella</taxon>
    </lineage>
</organism>
<evidence type="ECO:0000256" key="1">
    <source>
        <dbReference type="SAM" id="SignalP"/>
    </source>
</evidence>